<dbReference type="GeneID" id="64705753"/>
<organism evidence="7 8">
    <name type="scientific">Suillus discolor</name>
    <dbReference type="NCBI Taxonomy" id="1912936"/>
    <lineage>
        <taxon>Eukaryota</taxon>
        <taxon>Fungi</taxon>
        <taxon>Dikarya</taxon>
        <taxon>Basidiomycota</taxon>
        <taxon>Agaricomycotina</taxon>
        <taxon>Agaricomycetes</taxon>
        <taxon>Agaricomycetidae</taxon>
        <taxon>Boletales</taxon>
        <taxon>Suillineae</taxon>
        <taxon>Suillaceae</taxon>
        <taxon>Suillus</taxon>
    </lineage>
</organism>
<dbReference type="InterPro" id="IPR000262">
    <property type="entry name" value="FMN-dep_DH"/>
</dbReference>
<dbReference type="RefSeq" id="XP_041289474.1">
    <property type="nucleotide sequence ID" value="XM_041443494.1"/>
</dbReference>
<evidence type="ECO:0000256" key="5">
    <source>
        <dbReference type="PIRSR" id="PIRSR000138-2"/>
    </source>
</evidence>
<gene>
    <name evidence="7" type="ORF">F5147DRAFT_813433</name>
</gene>
<dbReference type="InterPro" id="IPR013785">
    <property type="entry name" value="Aldolase_TIM"/>
</dbReference>
<feature type="binding site" evidence="5">
    <location>
        <position position="158"/>
    </location>
    <ligand>
        <name>FMN</name>
        <dbReference type="ChEBI" id="CHEBI:58210"/>
    </ligand>
</feature>
<protein>
    <submittedName>
        <fullName evidence="7">Oxidoreductase</fullName>
    </submittedName>
</protein>
<feature type="binding site" evidence="5">
    <location>
        <begin position="106"/>
        <end position="108"/>
    </location>
    <ligand>
        <name>FMN</name>
        <dbReference type="ChEBI" id="CHEBI:58210"/>
    </ligand>
</feature>
<dbReference type="PANTHER" id="PTHR10578:SF143">
    <property type="entry name" value="FMN-DEPENDENT ALPHA-HYDROXY ACID DEHYDROGENASE PB1A11.03"/>
    <property type="match status" value="1"/>
</dbReference>
<comment type="caution">
    <text evidence="7">The sequence shown here is derived from an EMBL/GenBank/DDBJ whole genome shotgun (WGS) entry which is preliminary data.</text>
</comment>
<feature type="binding site" evidence="5">
    <location>
        <position position="135"/>
    </location>
    <ligand>
        <name>FMN</name>
        <dbReference type="ChEBI" id="CHEBI:58210"/>
    </ligand>
</feature>
<dbReference type="Pfam" id="PF01070">
    <property type="entry name" value="FMN_dh"/>
    <property type="match status" value="1"/>
</dbReference>
<dbReference type="GO" id="GO:0016491">
    <property type="term" value="F:oxidoreductase activity"/>
    <property type="evidence" value="ECO:0007669"/>
    <property type="project" value="UniProtKB-KW"/>
</dbReference>
<keyword evidence="8" id="KW-1185">Reference proteome</keyword>
<dbReference type="InterPro" id="IPR037396">
    <property type="entry name" value="FMN_HAD"/>
</dbReference>
<dbReference type="PROSITE" id="PS00557">
    <property type="entry name" value="FMN_HYDROXY_ACID_DH_1"/>
    <property type="match status" value="1"/>
</dbReference>
<feature type="binding site" evidence="5">
    <location>
        <begin position="355"/>
        <end position="359"/>
    </location>
    <ligand>
        <name>FMN</name>
        <dbReference type="ChEBI" id="CHEBI:58210"/>
    </ligand>
</feature>
<dbReference type="OrthoDB" id="25826at2759"/>
<feature type="domain" description="FMN hydroxy acid dehydrogenase" evidence="6">
    <location>
        <begin position="27"/>
        <end position="429"/>
    </location>
</feature>
<dbReference type="InterPro" id="IPR012133">
    <property type="entry name" value="Alpha-hydoxy_acid_DH_FMN"/>
</dbReference>
<dbReference type="PROSITE" id="PS51349">
    <property type="entry name" value="FMN_HYDROXY_ACID_DH_2"/>
    <property type="match status" value="1"/>
</dbReference>
<comment type="cofactor">
    <cofactor evidence="1">
        <name>FMN</name>
        <dbReference type="ChEBI" id="CHEBI:58210"/>
    </cofactor>
</comment>
<evidence type="ECO:0000256" key="1">
    <source>
        <dbReference type="ARBA" id="ARBA00001917"/>
    </source>
</evidence>
<evidence type="ECO:0000313" key="7">
    <source>
        <dbReference type="EMBL" id="KAG2100214.1"/>
    </source>
</evidence>
<proteinExistence type="inferred from homology"/>
<dbReference type="AlphaFoldDB" id="A0A9P7F1T5"/>
<evidence type="ECO:0000259" key="6">
    <source>
        <dbReference type="PROSITE" id="PS51349"/>
    </source>
</evidence>
<evidence type="ECO:0000256" key="4">
    <source>
        <dbReference type="PIRSR" id="PIRSR000138-1"/>
    </source>
</evidence>
<name>A0A9P7F1T5_9AGAM</name>
<dbReference type="SUPFAM" id="SSF51395">
    <property type="entry name" value="FMN-linked oxidoreductases"/>
    <property type="match status" value="1"/>
</dbReference>
<feature type="binding site" evidence="5">
    <location>
        <position position="315"/>
    </location>
    <ligand>
        <name>FMN</name>
        <dbReference type="ChEBI" id="CHEBI:58210"/>
    </ligand>
</feature>
<comment type="similarity">
    <text evidence="3">Belongs to the FMN-dependent alpha-hydroxy acid dehydrogenase family.</text>
</comment>
<accession>A0A9P7F1T5</accession>
<keyword evidence="2" id="KW-0560">Oxidoreductase</keyword>
<feature type="binding site" evidence="5">
    <location>
        <position position="160"/>
    </location>
    <ligand>
        <name>glyoxylate</name>
        <dbReference type="ChEBI" id="CHEBI:36655"/>
    </ligand>
</feature>
<feature type="binding site" evidence="5">
    <location>
        <position position="186"/>
    </location>
    <ligand>
        <name>FMN</name>
        <dbReference type="ChEBI" id="CHEBI:58210"/>
    </ligand>
</feature>
<keyword evidence="5" id="KW-0285">Flavoprotein</keyword>
<evidence type="ECO:0000256" key="3">
    <source>
        <dbReference type="ARBA" id="ARBA00024042"/>
    </source>
</evidence>
<dbReference type="Proteomes" id="UP000823399">
    <property type="component" value="Unassembled WGS sequence"/>
</dbReference>
<keyword evidence="5" id="KW-0288">FMN</keyword>
<reference evidence="7" key="1">
    <citation type="journal article" date="2020" name="New Phytol.">
        <title>Comparative genomics reveals dynamic genome evolution in host specialist ectomycorrhizal fungi.</title>
        <authorList>
            <person name="Lofgren L.A."/>
            <person name="Nguyen N.H."/>
            <person name="Vilgalys R."/>
            <person name="Ruytinx J."/>
            <person name="Liao H.L."/>
            <person name="Branco S."/>
            <person name="Kuo A."/>
            <person name="LaButti K."/>
            <person name="Lipzen A."/>
            <person name="Andreopoulos W."/>
            <person name="Pangilinan J."/>
            <person name="Riley R."/>
            <person name="Hundley H."/>
            <person name="Na H."/>
            <person name="Barry K."/>
            <person name="Grigoriev I.V."/>
            <person name="Stajich J.E."/>
            <person name="Kennedy P.G."/>
        </authorList>
    </citation>
    <scope>NUCLEOTIDE SEQUENCE</scope>
    <source>
        <strain evidence="7">FC423</strain>
    </source>
</reference>
<evidence type="ECO:0000313" key="8">
    <source>
        <dbReference type="Proteomes" id="UP000823399"/>
    </source>
</evidence>
<sequence>MSMASQPPPNKWISWLSQIYSSGKGPVLGTVDAQEIEDKAREVMKDNSIAYLYTLKSAGTCSTDDANRKAFERWKIVPRMLNNATLRNVETTILGMKVSSPIFVGPVGKQGLVHADGELATARAAAAVGVPMILSSSASRSLEDVAEANGLNGQRWYQFYWPRSPDVALSVLKRAKENGYTALVITVDTMIVGWRSHDHRIGYSPAGHGFGVQQGMADPVFMKRYGLVARHERPKFPFDQEEIRKKAAAGDEETKQSMFLASQWLVETGFGIFRTWDDLQFVKDNWDGPILLKGIQAVKDAEKAIDIGIHGIIVSNHGGRQIDGAIASLDALDMIMRSQKVLDAQKSGKLTVLFDSGIRTGSDIIKALAIGAQGVLIARPIVYGLAIAGQAGVEQILMQSICDLHVTMGLCGFSDVNDLIGKRDELLVKVDYGVDTRTLVKSSM</sequence>
<feature type="binding site" evidence="5">
    <location>
        <position position="320"/>
    </location>
    <ligand>
        <name>glyoxylate</name>
        <dbReference type="ChEBI" id="CHEBI:36655"/>
    </ligand>
</feature>
<dbReference type="EMBL" id="JABBWM010000055">
    <property type="protein sequence ID" value="KAG2100214.1"/>
    <property type="molecule type" value="Genomic_DNA"/>
</dbReference>
<feature type="binding site" evidence="5">
    <location>
        <position position="317"/>
    </location>
    <ligand>
        <name>glyoxylate</name>
        <dbReference type="ChEBI" id="CHEBI:36655"/>
    </ligand>
</feature>
<dbReference type="GO" id="GO:0010181">
    <property type="term" value="F:FMN binding"/>
    <property type="evidence" value="ECO:0007669"/>
    <property type="project" value="InterPro"/>
</dbReference>
<dbReference type="InterPro" id="IPR008259">
    <property type="entry name" value="FMN_hydac_DH_AS"/>
</dbReference>
<feature type="binding site" evidence="5">
    <location>
        <position position="51"/>
    </location>
    <ligand>
        <name>glyoxylate</name>
        <dbReference type="ChEBI" id="CHEBI:36655"/>
    </ligand>
</feature>
<feature type="binding site" evidence="5">
    <location>
        <position position="195"/>
    </location>
    <ligand>
        <name>glyoxylate</name>
        <dbReference type="ChEBI" id="CHEBI:36655"/>
    </ligand>
</feature>
<feature type="binding site" evidence="5">
    <location>
        <position position="293"/>
    </location>
    <ligand>
        <name>FMN</name>
        <dbReference type="ChEBI" id="CHEBI:58210"/>
    </ligand>
</feature>
<feature type="active site" description="Proton acceptor" evidence="4">
    <location>
        <position position="317"/>
    </location>
</feature>
<dbReference type="PIRSF" id="PIRSF000138">
    <property type="entry name" value="Al-hdrx_acd_dh"/>
    <property type="match status" value="1"/>
</dbReference>
<dbReference type="Gene3D" id="3.20.20.70">
    <property type="entry name" value="Aldolase class I"/>
    <property type="match status" value="1"/>
</dbReference>
<dbReference type="PANTHER" id="PTHR10578">
    <property type="entry name" value="S -2-HYDROXY-ACID OXIDASE-RELATED"/>
    <property type="match status" value="1"/>
</dbReference>
<evidence type="ECO:0000256" key="2">
    <source>
        <dbReference type="ARBA" id="ARBA00023002"/>
    </source>
</evidence>